<sequence>MPINETYLDPVFLHVMADPVVCDDGFTYDRPTIEQHFRSRIEQEEERQRQEEGGEQSTDNAACCGARREIRLTGPRTNEIVSDRLLPNRNLDQQIVELIEGGHPDLTEEDIEDWKERREQKRENDRIRREEEQRARERQEERAREGERYEHIRREEAAEAAARGGKHPTAPPSTTAPPQAQQRPLSEQVRLDRVVTNGQDSLSKDDLGLSVALCGNGSRVTPTYVSNVAPGGVVRCMVACCAKRLNFNIDYSWCKRCGRMACSSCLEFKVTDFSKSQSSELHSICGECVAQVVDTMNPRGAEGQARAFILNTHLKRYSNDLTSRAIKVQDRRAKLDAEAEFGPALRQLEDEVDRLRQTKENLEAQARDARERAERARNNDGSTAAGFAPVNSNVAELEAACEDLQRQYDELVSAGPGNDEESQIMYFTRLSDIEPLLEQKQMELVAARDEAPSMQEHTPNNVSTYGELQESCERLEREYNALVEQGAPADEEGQFNHMLALSGLQEKLEEAQLNLVQASTTNATAAANVRTSLNSFSSVASLIERLGNVSVVRSAQTVRIQPPPAQPQRTPKRTIMNRLMRSSQQQVPLAGPTRTSTTTITRTNPILPDVINDLRNAHTSMMNAENGNDPSGRLESASQMMRALSIAEPHVIMLGDEYTHLLERAKEESMNQHMAAQESFFTAQDPQHSRQSEPTSHNSQDISDLQREFLRLSTVDATTLAGDDAYNHTMRLSELQHLLGEAEKNAFNEEEEIFYPGFGQEDPVSTEEEEEDPQILDAIGFRDEDWPLPLGLSYPTTRMENQLELLRNALAQQLSGSERKYDGEYGERRRRLTEKRDRLEDEIERARAAAQNAEASAEAEQERLRQREERRRREEEERRERERIRLEKERQAREEEERLRRRHAADEEATREAFAGAVGGDGNAARFGGRGDLRMCGRCKAGPIENFACADLAAHNDTGTTYKGNAVAARERPNHCPNCNWFDPDWRKWPMWDGVYGPHR</sequence>
<dbReference type="GO" id="GO:0032982">
    <property type="term" value="C:myosin filament"/>
    <property type="evidence" value="ECO:0007669"/>
    <property type="project" value="TreeGrafter"/>
</dbReference>
<feature type="region of interest" description="Disordered" evidence="2">
    <location>
        <begin position="682"/>
        <end position="702"/>
    </location>
</feature>
<feature type="region of interest" description="Disordered" evidence="2">
    <location>
        <begin position="846"/>
        <end position="882"/>
    </location>
</feature>
<feature type="compositionally biased region" description="Basic and acidic residues" evidence="2">
    <location>
        <begin position="40"/>
        <end position="52"/>
    </location>
</feature>
<evidence type="ECO:0000256" key="1">
    <source>
        <dbReference type="SAM" id="Coils"/>
    </source>
</evidence>
<evidence type="ECO:0000256" key="2">
    <source>
        <dbReference type="SAM" id="MobiDB-lite"/>
    </source>
</evidence>
<organism evidence="4">
    <name type="scientific">Ditylum brightwellii</name>
    <dbReference type="NCBI Taxonomy" id="49249"/>
    <lineage>
        <taxon>Eukaryota</taxon>
        <taxon>Sar</taxon>
        <taxon>Stramenopiles</taxon>
        <taxon>Ochrophyta</taxon>
        <taxon>Bacillariophyta</taxon>
        <taxon>Mediophyceae</taxon>
        <taxon>Lithodesmiophycidae</taxon>
        <taxon>Lithodesmiales</taxon>
        <taxon>Lithodesmiaceae</taxon>
        <taxon>Ditylum</taxon>
    </lineage>
</organism>
<dbReference type="GO" id="GO:0000146">
    <property type="term" value="F:microfilament motor activity"/>
    <property type="evidence" value="ECO:0007669"/>
    <property type="project" value="TreeGrafter"/>
</dbReference>
<dbReference type="PANTHER" id="PTHR45615:SF40">
    <property type="entry name" value="MYOSIN HEAVY CHAIN, NON-MUSCLE"/>
    <property type="match status" value="1"/>
</dbReference>
<evidence type="ECO:0000259" key="3">
    <source>
        <dbReference type="Pfam" id="PF04564"/>
    </source>
</evidence>
<dbReference type="SUPFAM" id="SSF57903">
    <property type="entry name" value="FYVE/PHD zinc finger"/>
    <property type="match status" value="1"/>
</dbReference>
<feature type="compositionally biased region" description="Basic and acidic residues" evidence="2">
    <location>
        <begin position="860"/>
        <end position="882"/>
    </location>
</feature>
<dbReference type="AlphaFoldDB" id="A0A7S4SG92"/>
<feature type="region of interest" description="Disordered" evidence="2">
    <location>
        <begin position="365"/>
        <end position="387"/>
    </location>
</feature>
<dbReference type="InterPro" id="IPR003613">
    <property type="entry name" value="Ubox_domain"/>
</dbReference>
<dbReference type="Gene3D" id="3.30.40.10">
    <property type="entry name" value="Zinc/RING finger domain, C3HC4 (zinc finger)"/>
    <property type="match status" value="1"/>
</dbReference>
<feature type="domain" description="U-box" evidence="3">
    <location>
        <begin position="5"/>
        <end position="40"/>
    </location>
</feature>
<dbReference type="EMBL" id="HBNS01044868">
    <property type="protein sequence ID" value="CAE4644737.1"/>
    <property type="molecule type" value="Transcribed_RNA"/>
</dbReference>
<feature type="compositionally biased region" description="Basic and acidic residues" evidence="2">
    <location>
        <begin position="365"/>
        <end position="378"/>
    </location>
</feature>
<dbReference type="GO" id="GO:0005737">
    <property type="term" value="C:cytoplasm"/>
    <property type="evidence" value="ECO:0007669"/>
    <property type="project" value="TreeGrafter"/>
</dbReference>
<protein>
    <recommendedName>
        <fullName evidence="3">U-box domain-containing protein</fullName>
    </recommendedName>
</protein>
<feature type="coiled-coil region" evidence="1">
    <location>
        <begin position="465"/>
        <end position="521"/>
    </location>
</feature>
<dbReference type="GO" id="GO:0004842">
    <property type="term" value="F:ubiquitin-protein transferase activity"/>
    <property type="evidence" value="ECO:0007669"/>
    <property type="project" value="InterPro"/>
</dbReference>
<keyword evidence="1" id="KW-0175">Coiled coil</keyword>
<dbReference type="InterPro" id="IPR011011">
    <property type="entry name" value="Znf_FYVE_PHD"/>
</dbReference>
<feature type="region of interest" description="Disordered" evidence="2">
    <location>
        <begin position="110"/>
        <end position="187"/>
    </location>
</feature>
<gene>
    <name evidence="4" type="ORF">DBRI00130_LOCUS34736</name>
</gene>
<dbReference type="CDD" id="cd00065">
    <property type="entry name" value="FYVE_like_SF"/>
    <property type="match status" value="1"/>
</dbReference>
<dbReference type="SUPFAM" id="SSF57850">
    <property type="entry name" value="RING/U-box"/>
    <property type="match status" value="1"/>
</dbReference>
<feature type="region of interest" description="Disordered" evidence="2">
    <location>
        <begin position="40"/>
        <end position="61"/>
    </location>
</feature>
<dbReference type="PANTHER" id="PTHR45615">
    <property type="entry name" value="MYOSIN HEAVY CHAIN, NON-MUSCLE"/>
    <property type="match status" value="1"/>
</dbReference>
<dbReference type="Pfam" id="PF04564">
    <property type="entry name" value="U-box"/>
    <property type="match status" value="1"/>
</dbReference>
<accession>A0A7S4SG92</accession>
<feature type="compositionally biased region" description="Polar residues" evidence="2">
    <location>
        <begin position="692"/>
        <end position="702"/>
    </location>
</feature>
<reference evidence="4" key="1">
    <citation type="submission" date="2021-01" db="EMBL/GenBank/DDBJ databases">
        <authorList>
            <person name="Corre E."/>
            <person name="Pelletier E."/>
            <person name="Niang G."/>
            <person name="Scheremetjew M."/>
            <person name="Finn R."/>
            <person name="Kale V."/>
            <person name="Holt S."/>
            <person name="Cochrane G."/>
            <person name="Meng A."/>
            <person name="Brown T."/>
            <person name="Cohen L."/>
        </authorList>
    </citation>
    <scope>NUCLEOTIDE SEQUENCE</scope>
    <source>
        <strain evidence="4">GSO104</strain>
    </source>
</reference>
<name>A0A7S4SG92_9STRA</name>
<feature type="compositionally biased region" description="Low complexity" evidence="2">
    <location>
        <begin position="848"/>
        <end position="858"/>
    </location>
</feature>
<dbReference type="GO" id="GO:0016460">
    <property type="term" value="C:myosin II complex"/>
    <property type="evidence" value="ECO:0007669"/>
    <property type="project" value="TreeGrafter"/>
</dbReference>
<dbReference type="InterPro" id="IPR013083">
    <property type="entry name" value="Znf_RING/FYVE/PHD"/>
</dbReference>
<feature type="compositionally biased region" description="Basic and acidic residues" evidence="2">
    <location>
        <begin position="114"/>
        <end position="157"/>
    </location>
</feature>
<dbReference type="GO" id="GO:0051015">
    <property type="term" value="F:actin filament binding"/>
    <property type="evidence" value="ECO:0007669"/>
    <property type="project" value="TreeGrafter"/>
</dbReference>
<proteinExistence type="predicted"/>
<dbReference type="GO" id="GO:0016567">
    <property type="term" value="P:protein ubiquitination"/>
    <property type="evidence" value="ECO:0007669"/>
    <property type="project" value="InterPro"/>
</dbReference>
<evidence type="ECO:0000313" key="4">
    <source>
        <dbReference type="EMBL" id="CAE4644737.1"/>
    </source>
</evidence>